<dbReference type="EMBL" id="JABBNT010000002">
    <property type="protein sequence ID" value="NMM44352.1"/>
    <property type="molecule type" value="Genomic_DNA"/>
</dbReference>
<dbReference type="Proteomes" id="UP000539372">
    <property type="component" value="Unassembled WGS sequence"/>
</dbReference>
<protein>
    <submittedName>
        <fullName evidence="3">Type VI secretion system baseplate subunit TssE</fullName>
    </submittedName>
</protein>
<dbReference type="NCBIfam" id="TIGR03357">
    <property type="entry name" value="VI_zyme"/>
    <property type="match status" value="1"/>
</dbReference>
<evidence type="ECO:0000313" key="3">
    <source>
        <dbReference type="EMBL" id="NMM44352.1"/>
    </source>
</evidence>
<dbReference type="PANTHER" id="PTHR38595:SF2">
    <property type="entry name" value="TYPE VI SECRETION SYSTEM BASEPLATE SUBUNIT TSSE"/>
    <property type="match status" value="1"/>
</dbReference>
<accession>A0A7Y0DZA2</accession>
<dbReference type="InterPro" id="IPR017737">
    <property type="entry name" value="TssE1-like"/>
</dbReference>
<sequence length="157" mass="17355">MASLRKTTGAPVPLFDRLTDDNPGVPSEPVPRRVLDLDGLATSVRREVHTIINTRCGWTEDEIDYDDRGVPDFGLVDLSHLFTNNMRDREKIARHVARTIAAYEPRLTKVAVTVEAVQSRTGRLDLVVSGGLRFGETIEPISFPARIDGTADPDMEG</sequence>
<dbReference type="AlphaFoldDB" id="A0A7Y0DZA2"/>
<dbReference type="InterPro" id="IPR053176">
    <property type="entry name" value="T6SS_TssE1-like"/>
</dbReference>
<evidence type="ECO:0000259" key="2">
    <source>
        <dbReference type="Pfam" id="PF04965"/>
    </source>
</evidence>
<proteinExistence type="predicted"/>
<dbReference type="Pfam" id="PF04965">
    <property type="entry name" value="GPW_gp25"/>
    <property type="match status" value="1"/>
</dbReference>
<name>A0A7Y0DZA2_9PROT</name>
<feature type="domain" description="IraD/Gp25-like" evidence="2">
    <location>
        <begin position="40"/>
        <end position="133"/>
    </location>
</feature>
<gene>
    <name evidence="3" type="primary">tssE</name>
    <name evidence="3" type="ORF">HH303_07670</name>
</gene>
<feature type="region of interest" description="Disordered" evidence="1">
    <location>
        <begin position="1"/>
        <end position="30"/>
    </location>
</feature>
<comment type="caution">
    <text evidence="3">The sequence shown here is derived from an EMBL/GenBank/DDBJ whole genome shotgun (WGS) entry which is preliminary data.</text>
</comment>
<dbReference type="RefSeq" id="WP_169624642.1">
    <property type="nucleotide sequence ID" value="NZ_JABBNT010000002.1"/>
</dbReference>
<dbReference type="InterPro" id="IPR007048">
    <property type="entry name" value="IraD/Gp25-like"/>
</dbReference>
<reference evidence="3 4" key="1">
    <citation type="submission" date="2020-04" db="EMBL/GenBank/DDBJ databases">
        <title>Rhodospirillaceae bacterium KN72 isolated from deep sea.</title>
        <authorList>
            <person name="Zhang D.-C."/>
        </authorList>
    </citation>
    <scope>NUCLEOTIDE SEQUENCE [LARGE SCALE GENOMIC DNA]</scope>
    <source>
        <strain evidence="3 4">KN72</strain>
    </source>
</reference>
<dbReference type="SUPFAM" id="SSF160719">
    <property type="entry name" value="gpW/gp25-like"/>
    <property type="match status" value="1"/>
</dbReference>
<organism evidence="3 4">
    <name type="scientific">Pacificispira spongiicola</name>
    <dbReference type="NCBI Taxonomy" id="2729598"/>
    <lineage>
        <taxon>Bacteria</taxon>
        <taxon>Pseudomonadati</taxon>
        <taxon>Pseudomonadota</taxon>
        <taxon>Alphaproteobacteria</taxon>
        <taxon>Rhodospirillales</taxon>
        <taxon>Rhodospirillaceae</taxon>
        <taxon>Pacificispira</taxon>
    </lineage>
</organism>
<dbReference type="PANTHER" id="PTHR38595">
    <property type="entry name" value="CYTOPLASMIC PROTEIN-RELATED"/>
    <property type="match status" value="1"/>
</dbReference>
<evidence type="ECO:0000256" key="1">
    <source>
        <dbReference type="SAM" id="MobiDB-lite"/>
    </source>
</evidence>
<evidence type="ECO:0000313" key="4">
    <source>
        <dbReference type="Proteomes" id="UP000539372"/>
    </source>
</evidence>
<keyword evidence="4" id="KW-1185">Reference proteome</keyword>
<dbReference type="Gene3D" id="3.10.450.40">
    <property type="match status" value="1"/>
</dbReference>